<dbReference type="AlphaFoldDB" id="A0A4Z2HMT5"/>
<sequence length="65" mass="6667">MYTGYPKLSSTSHHTPAHLAVSVRVESPIPYGPSQPPSIMLKSPLTLARCASGGGDGCPNMASGV</sequence>
<proteinExistence type="predicted"/>
<organism evidence="1 2">
    <name type="scientific">Liparis tanakae</name>
    <name type="common">Tanaka's snailfish</name>
    <dbReference type="NCBI Taxonomy" id="230148"/>
    <lineage>
        <taxon>Eukaryota</taxon>
        <taxon>Metazoa</taxon>
        <taxon>Chordata</taxon>
        <taxon>Craniata</taxon>
        <taxon>Vertebrata</taxon>
        <taxon>Euteleostomi</taxon>
        <taxon>Actinopterygii</taxon>
        <taxon>Neopterygii</taxon>
        <taxon>Teleostei</taxon>
        <taxon>Neoteleostei</taxon>
        <taxon>Acanthomorphata</taxon>
        <taxon>Eupercaria</taxon>
        <taxon>Perciformes</taxon>
        <taxon>Cottioidei</taxon>
        <taxon>Cottales</taxon>
        <taxon>Liparidae</taxon>
        <taxon>Liparis</taxon>
    </lineage>
</organism>
<gene>
    <name evidence="1" type="ORF">EYF80_022596</name>
</gene>
<dbReference type="EMBL" id="SRLO01000208">
    <property type="protein sequence ID" value="TNN67179.1"/>
    <property type="molecule type" value="Genomic_DNA"/>
</dbReference>
<name>A0A4Z2HMT5_9TELE</name>
<comment type="caution">
    <text evidence="1">The sequence shown here is derived from an EMBL/GenBank/DDBJ whole genome shotgun (WGS) entry which is preliminary data.</text>
</comment>
<keyword evidence="2" id="KW-1185">Reference proteome</keyword>
<evidence type="ECO:0000313" key="2">
    <source>
        <dbReference type="Proteomes" id="UP000314294"/>
    </source>
</evidence>
<dbReference type="Proteomes" id="UP000314294">
    <property type="component" value="Unassembled WGS sequence"/>
</dbReference>
<reference evidence="1 2" key="1">
    <citation type="submission" date="2019-03" db="EMBL/GenBank/DDBJ databases">
        <title>First draft genome of Liparis tanakae, snailfish: a comprehensive survey of snailfish specific genes.</title>
        <authorList>
            <person name="Kim W."/>
            <person name="Song I."/>
            <person name="Jeong J.-H."/>
            <person name="Kim D."/>
            <person name="Kim S."/>
            <person name="Ryu S."/>
            <person name="Song J.Y."/>
            <person name="Lee S.K."/>
        </authorList>
    </citation>
    <scope>NUCLEOTIDE SEQUENCE [LARGE SCALE GENOMIC DNA]</scope>
    <source>
        <tissue evidence="1">Muscle</tissue>
    </source>
</reference>
<accession>A0A4Z2HMT5</accession>
<protein>
    <submittedName>
        <fullName evidence="1">Uncharacterized protein</fullName>
    </submittedName>
</protein>
<evidence type="ECO:0000313" key="1">
    <source>
        <dbReference type="EMBL" id="TNN67179.1"/>
    </source>
</evidence>